<protein>
    <submittedName>
        <fullName evidence="1">Uncharacterized protein</fullName>
    </submittedName>
</protein>
<comment type="caution">
    <text evidence="1">The sequence shown here is derived from an EMBL/GenBank/DDBJ whole genome shotgun (WGS) entry which is preliminary data.</text>
</comment>
<sequence>MVLSPQALKQLRMKLSNVLLVSRHRNEEVLREPVKLPRISLSFRTCGQLRRNTWPPRKN</sequence>
<gene>
    <name evidence="1" type="ORF">DY000_02000882</name>
</gene>
<reference evidence="1 2" key="1">
    <citation type="journal article" date="2020" name="BMC Genomics">
        <title>Intraspecific diversification of the crop wild relative Brassica cretica Lam. using demographic model selection.</title>
        <authorList>
            <person name="Kioukis A."/>
            <person name="Michalopoulou V.A."/>
            <person name="Briers L."/>
            <person name="Pirintsos S."/>
            <person name="Studholme D.J."/>
            <person name="Pavlidis P."/>
            <person name="Sarris P.F."/>
        </authorList>
    </citation>
    <scope>NUCLEOTIDE SEQUENCE [LARGE SCALE GENOMIC DNA]</scope>
    <source>
        <strain evidence="2">cv. PFS-1207/04</strain>
    </source>
</reference>
<evidence type="ECO:0000313" key="1">
    <source>
        <dbReference type="EMBL" id="KAF3546395.1"/>
    </source>
</evidence>
<keyword evidence="2" id="KW-1185">Reference proteome</keyword>
<proteinExistence type="predicted"/>
<accession>A0ABQ7C376</accession>
<dbReference type="Proteomes" id="UP000266723">
    <property type="component" value="Unassembled WGS sequence"/>
</dbReference>
<evidence type="ECO:0000313" key="2">
    <source>
        <dbReference type="Proteomes" id="UP000266723"/>
    </source>
</evidence>
<name>A0ABQ7C376_BRACR</name>
<organism evidence="1 2">
    <name type="scientific">Brassica cretica</name>
    <name type="common">Mustard</name>
    <dbReference type="NCBI Taxonomy" id="69181"/>
    <lineage>
        <taxon>Eukaryota</taxon>
        <taxon>Viridiplantae</taxon>
        <taxon>Streptophyta</taxon>
        <taxon>Embryophyta</taxon>
        <taxon>Tracheophyta</taxon>
        <taxon>Spermatophyta</taxon>
        <taxon>Magnoliopsida</taxon>
        <taxon>eudicotyledons</taxon>
        <taxon>Gunneridae</taxon>
        <taxon>Pentapetalae</taxon>
        <taxon>rosids</taxon>
        <taxon>malvids</taxon>
        <taxon>Brassicales</taxon>
        <taxon>Brassicaceae</taxon>
        <taxon>Brassiceae</taxon>
        <taxon>Brassica</taxon>
    </lineage>
</organism>
<dbReference type="EMBL" id="QGKV02000832">
    <property type="protein sequence ID" value="KAF3546395.1"/>
    <property type="molecule type" value="Genomic_DNA"/>
</dbReference>